<evidence type="ECO:0000256" key="5">
    <source>
        <dbReference type="ARBA" id="ARBA00023152"/>
    </source>
</evidence>
<dbReference type="Gene3D" id="3.30.1110.20">
    <property type="match status" value="1"/>
</dbReference>
<dbReference type="Pfam" id="PF04587">
    <property type="entry name" value="ADP_PFK_GK"/>
    <property type="match status" value="1"/>
</dbReference>
<keyword evidence="5" id="KW-0324">Glycolysis</keyword>
<dbReference type="GO" id="GO:0006096">
    <property type="term" value="P:glycolytic process"/>
    <property type="evidence" value="ECO:0007669"/>
    <property type="project" value="UniProtKB-KW"/>
</dbReference>
<evidence type="ECO:0000256" key="3">
    <source>
        <dbReference type="ARBA" id="ARBA00022777"/>
    </source>
</evidence>
<organism evidence="6 7">
    <name type="scientific">Consotaella salsifontis</name>
    <dbReference type="NCBI Taxonomy" id="1365950"/>
    <lineage>
        <taxon>Bacteria</taxon>
        <taxon>Pseudomonadati</taxon>
        <taxon>Pseudomonadota</taxon>
        <taxon>Alphaproteobacteria</taxon>
        <taxon>Hyphomicrobiales</taxon>
        <taxon>Aurantimonadaceae</taxon>
        <taxon>Consotaella</taxon>
    </lineage>
</organism>
<evidence type="ECO:0000313" key="7">
    <source>
        <dbReference type="Proteomes" id="UP000190135"/>
    </source>
</evidence>
<gene>
    <name evidence="6" type="ORF">SAMN05428963_10942</name>
</gene>
<dbReference type="STRING" id="1365950.SAMN05428963_10942"/>
<keyword evidence="7" id="KW-1185">Reference proteome</keyword>
<evidence type="ECO:0000256" key="4">
    <source>
        <dbReference type="ARBA" id="ARBA00022842"/>
    </source>
</evidence>
<accession>A0A1T4S6N5</accession>
<name>A0A1T4S6N5_9HYPH</name>
<keyword evidence="1" id="KW-0808">Transferase</keyword>
<keyword evidence="2" id="KW-0479">Metal-binding</keyword>
<proteinExistence type="predicted"/>
<dbReference type="RefSeq" id="WP_078708986.1">
    <property type="nucleotide sequence ID" value="NZ_FUXL01000009.1"/>
</dbReference>
<protein>
    <submittedName>
        <fullName evidence="6">ADP-dependent phosphofructokinase/glucokinase</fullName>
    </submittedName>
</protein>
<dbReference type="InterPro" id="IPR029056">
    <property type="entry name" value="Ribokinase-like"/>
</dbReference>
<sequence length="405" mass="42735">MVNNSMRDWAEAYAALLMRAPEIIRRSRVTLCGMSACIDARISMHDVPADLTLDSAAAADFMATIIGRMTNGVGGEIRVEWPEGPAWLAEHLPVDHAFGGTGPHAAMVLTALGAPTLLALEDRSAHMLRCVPGDLTLAEAGHKVAVRDVRPAGVARPDIFIFEFTAGRPAAGVVPPRSSRIIVRFGDPGLERDDAFEALSTGLAGEAGAGLIAGFGCVPDNELDQEVGRISALVHQWRARGLETVHLELSTYADPAPCWRLLDGFASVVTSVGMSESELRSLTKGQETASAMRETAVRLGLRRLCVHADHWAASVTLDDPAVERDALMMGCLLASARAEAGRPVSRPRVPDGASFAEPPLADGALCDGWHLVSCASPNLRAPATTLGLGDTFTAGCLLVLGGARE</sequence>
<dbReference type="InterPro" id="IPR007666">
    <property type="entry name" value="ADP_PFK/GK"/>
</dbReference>
<reference evidence="6 7" key="1">
    <citation type="submission" date="2017-02" db="EMBL/GenBank/DDBJ databases">
        <authorList>
            <person name="Peterson S.W."/>
        </authorList>
    </citation>
    <scope>NUCLEOTIDE SEQUENCE [LARGE SCALE GENOMIC DNA]</scope>
    <source>
        <strain evidence="6 7">USBA 369</strain>
    </source>
</reference>
<dbReference type="OrthoDB" id="8432743at2"/>
<dbReference type="GO" id="GO:0016301">
    <property type="term" value="F:kinase activity"/>
    <property type="evidence" value="ECO:0007669"/>
    <property type="project" value="UniProtKB-KW"/>
</dbReference>
<evidence type="ECO:0000313" key="6">
    <source>
        <dbReference type="EMBL" id="SKA23842.1"/>
    </source>
</evidence>
<dbReference type="AlphaFoldDB" id="A0A1T4S6N5"/>
<evidence type="ECO:0000256" key="2">
    <source>
        <dbReference type="ARBA" id="ARBA00022723"/>
    </source>
</evidence>
<dbReference type="GO" id="GO:0046872">
    <property type="term" value="F:metal ion binding"/>
    <property type="evidence" value="ECO:0007669"/>
    <property type="project" value="UniProtKB-KW"/>
</dbReference>
<dbReference type="GO" id="GO:0016773">
    <property type="term" value="F:phosphotransferase activity, alcohol group as acceptor"/>
    <property type="evidence" value="ECO:0007669"/>
    <property type="project" value="InterPro"/>
</dbReference>
<keyword evidence="3 6" id="KW-0418">Kinase</keyword>
<evidence type="ECO:0000256" key="1">
    <source>
        <dbReference type="ARBA" id="ARBA00022679"/>
    </source>
</evidence>
<keyword evidence="4" id="KW-0460">Magnesium</keyword>
<dbReference type="SUPFAM" id="SSF53613">
    <property type="entry name" value="Ribokinase-like"/>
    <property type="match status" value="1"/>
</dbReference>
<dbReference type="Proteomes" id="UP000190135">
    <property type="component" value="Unassembled WGS sequence"/>
</dbReference>
<dbReference type="Gene3D" id="3.40.1190.20">
    <property type="match status" value="1"/>
</dbReference>
<dbReference type="EMBL" id="FUXL01000009">
    <property type="protein sequence ID" value="SKA23842.1"/>
    <property type="molecule type" value="Genomic_DNA"/>
</dbReference>